<dbReference type="AlphaFoldDB" id="D8SRE9"/>
<dbReference type="HOGENOM" id="CLU_3002712_0_0_1"/>
<feature type="non-terminal residue" evidence="1">
    <location>
        <position position="57"/>
    </location>
</feature>
<dbReference type="EMBL" id="GL377635">
    <property type="protein sequence ID" value="EFJ13037.1"/>
    <property type="molecule type" value="Genomic_DNA"/>
</dbReference>
<dbReference type="Proteomes" id="UP000001514">
    <property type="component" value="Unassembled WGS sequence"/>
</dbReference>
<dbReference type="STRING" id="88036.D8SRE9"/>
<gene>
    <name evidence="1" type="ORF">SELMODRAFT_37017</name>
</gene>
<dbReference type="Gene3D" id="3.40.50.720">
    <property type="entry name" value="NAD(P)-binding Rossmann-like Domain"/>
    <property type="match status" value="1"/>
</dbReference>
<organism evidence="2">
    <name type="scientific">Selaginella moellendorffii</name>
    <name type="common">Spikemoss</name>
    <dbReference type="NCBI Taxonomy" id="88036"/>
    <lineage>
        <taxon>Eukaryota</taxon>
        <taxon>Viridiplantae</taxon>
        <taxon>Streptophyta</taxon>
        <taxon>Embryophyta</taxon>
        <taxon>Tracheophyta</taxon>
        <taxon>Lycopodiopsida</taxon>
        <taxon>Selaginellales</taxon>
        <taxon>Selaginellaceae</taxon>
        <taxon>Selaginella</taxon>
    </lineage>
</organism>
<dbReference type="Gramene" id="EFJ13037">
    <property type="protein sequence ID" value="EFJ13037"/>
    <property type="gene ID" value="SELMODRAFT_37017"/>
</dbReference>
<keyword evidence="2" id="KW-1185">Reference proteome</keyword>
<evidence type="ECO:0008006" key="3">
    <source>
        <dbReference type="Google" id="ProtNLM"/>
    </source>
</evidence>
<name>D8SRE9_SELML</name>
<dbReference type="InParanoid" id="D8SRE9"/>
<evidence type="ECO:0000313" key="2">
    <source>
        <dbReference type="Proteomes" id="UP000001514"/>
    </source>
</evidence>
<protein>
    <recommendedName>
        <fullName evidence="3">NAD-dependent epimerase/dehydratase domain-containing protein</fullName>
    </recommendedName>
</protein>
<proteinExistence type="predicted"/>
<sequence length="57" mass="6361">YLDPSRGDSAPIDEQCWSSLEYRRVLAESAAWQISRKSELDLVVTNPCVTLGPVLQP</sequence>
<accession>D8SRE9</accession>
<dbReference type="KEGG" id="smo:SELMODRAFT_37017"/>
<evidence type="ECO:0000313" key="1">
    <source>
        <dbReference type="EMBL" id="EFJ13037.1"/>
    </source>
</evidence>
<reference evidence="1 2" key="1">
    <citation type="journal article" date="2011" name="Science">
        <title>The Selaginella genome identifies genetic changes associated with the evolution of vascular plants.</title>
        <authorList>
            <person name="Banks J.A."/>
            <person name="Nishiyama T."/>
            <person name="Hasebe M."/>
            <person name="Bowman J.L."/>
            <person name="Gribskov M."/>
            <person name="dePamphilis C."/>
            <person name="Albert V.A."/>
            <person name="Aono N."/>
            <person name="Aoyama T."/>
            <person name="Ambrose B.A."/>
            <person name="Ashton N.W."/>
            <person name="Axtell M.J."/>
            <person name="Barker E."/>
            <person name="Barker M.S."/>
            <person name="Bennetzen J.L."/>
            <person name="Bonawitz N.D."/>
            <person name="Chapple C."/>
            <person name="Cheng C."/>
            <person name="Correa L.G."/>
            <person name="Dacre M."/>
            <person name="DeBarry J."/>
            <person name="Dreyer I."/>
            <person name="Elias M."/>
            <person name="Engstrom E.M."/>
            <person name="Estelle M."/>
            <person name="Feng L."/>
            <person name="Finet C."/>
            <person name="Floyd S.K."/>
            <person name="Frommer W.B."/>
            <person name="Fujita T."/>
            <person name="Gramzow L."/>
            <person name="Gutensohn M."/>
            <person name="Harholt J."/>
            <person name="Hattori M."/>
            <person name="Heyl A."/>
            <person name="Hirai T."/>
            <person name="Hiwatashi Y."/>
            <person name="Ishikawa M."/>
            <person name="Iwata M."/>
            <person name="Karol K.G."/>
            <person name="Koehler B."/>
            <person name="Kolukisaoglu U."/>
            <person name="Kubo M."/>
            <person name="Kurata T."/>
            <person name="Lalonde S."/>
            <person name="Li K."/>
            <person name="Li Y."/>
            <person name="Litt A."/>
            <person name="Lyons E."/>
            <person name="Manning G."/>
            <person name="Maruyama T."/>
            <person name="Michael T.P."/>
            <person name="Mikami K."/>
            <person name="Miyazaki S."/>
            <person name="Morinaga S."/>
            <person name="Murata T."/>
            <person name="Mueller-Roeber B."/>
            <person name="Nelson D.R."/>
            <person name="Obara M."/>
            <person name="Oguri Y."/>
            <person name="Olmstead R.G."/>
            <person name="Onodera N."/>
            <person name="Petersen B.L."/>
            <person name="Pils B."/>
            <person name="Prigge M."/>
            <person name="Rensing S.A."/>
            <person name="Riano-Pachon D.M."/>
            <person name="Roberts A.W."/>
            <person name="Sato Y."/>
            <person name="Scheller H.V."/>
            <person name="Schulz B."/>
            <person name="Schulz C."/>
            <person name="Shakirov E.V."/>
            <person name="Shibagaki N."/>
            <person name="Shinohara N."/>
            <person name="Shippen D.E."/>
            <person name="Soerensen I."/>
            <person name="Sotooka R."/>
            <person name="Sugimoto N."/>
            <person name="Sugita M."/>
            <person name="Sumikawa N."/>
            <person name="Tanurdzic M."/>
            <person name="Theissen G."/>
            <person name="Ulvskov P."/>
            <person name="Wakazuki S."/>
            <person name="Weng J.K."/>
            <person name="Willats W.W."/>
            <person name="Wipf D."/>
            <person name="Wolf P.G."/>
            <person name="Yang L."/>
            <person name="Zimmer A.D."/>
            <person name="Zhu Q."/>
            <person name="Mitros T."/>
            <person name="Hellsten U."/>
            <person name="Loque D."/>
            <person name="Otillar R."/>
            <person name="Salamov A."/>
            <person name="Schmutz J."/>
            <person name="Shapiro H."/>
            <person name="Lindquist E."/>
            <person name="Lucas S."/>
            <person name="Rokhsar D."/>
            <person name="Grigoriev I.V."/>
        </authorList>
    </citation>
    <scope>NUCLEOTIDE SEQUENCE [LARGE SCALE GENOMIC DNA]</scope>
</reference>
<feature type="non-terminal residue" evidence="1">
    <location>
        <position position="1"/>
    </location>
</feature>